<evidence type="ECO:0000313" key="1">
    <source>
        <dbReference type="EMBL" id="RIV20603.1"/>
    </source>
</evidence>
<reference evidence="1 2" key="1">
    <citation type="submission" date="2018-08" db="EMBL/GenBank/DDBJ databases">
        <title>Fibrisoma montanum sp. nov., isolated from Danxia mountain soil.</title>
        <authorList>
            <person name="Huang Y."/>
        </authorList>
    </citation>
    <scope>NUCLEOTIDE SEQUENCE [LARGE SCALE GENOMIC DNA]</scope>
    <source>
        <strain evidence="1 2">HYT19</strain>
    </source>
</reference>
<dbReference type="Pfam" id="PF13450">
    <property type="entry name" value="NAD_binding_8"/>
    <property type="match status" value="1"/>
</dbReference>
<dbReference type="AlphaFoldDB" id="A0A418M4L9"/>
<gene>
    <name evidence="1" type="ORF">DYU11_21405</name>
</gene>
<dbReference type="Proteomes" id="UP000283523">
    <property type="component" value="Unassembled WGS sequence"/>
</dbReference>
<name>A0A418M4L9_9BACT</name>
<dbReference type="RefSeq" id="WP_119669770.1">
    <property type="nucleotide sequence ID" value="NZ_QXED01000006.1"/>
</dbReference>
<evidence type="ECO:0000313" key="2">
    <source>
        <dbReference type="Proteomes" id="UP000283523"/>
    </source>
</evidence>
<proteinExistence type="predicted"/>
<sequence length="548" mass="60281">MDTNSDAVGRRTFLAQAGAGMAVLLTGGIGVSGCASARSISHIQGGMAGANHQSGHRLRAISELVRLPVSEKLTTNVLIAGGGISGLSARRWLQRQGISDTLLAEMDGQTGGNAAYGQNSVSAYPYGAHYLPIPDLRNQELLDFLTESRIITGSDAQGLPIYDDYFLCHDPEERLFINGFWQEGLVPEAGVPESDRDQIRRFFQLIDRFKTARGSDNLDAFTIPLDRSSTDETFRQLDRVSFASYLDTAGFTSPYLRWYLTYCCRDDYGATLETTSAWAGIHYFASRKGQAANANASSVLTWPQGNGFLADQLRAGAASPIRRNLLVYEVRLNDTGVTVVAFDATTNRNVVIDANKVILATPHFITKHIVQKIAPERSAWTGFRYAPWVVANLTLNGLPQGRGMPLCWDNVLYGASSVGYITANHQDLRDGPRKVITYYKPLTDTEPDAARRQAYGTTYEQWLTQIMDELETAHPGLTPYVSEADIWVWGHGMMAPSPGFVWGNERRQAAQPIANRVFFAHSDLSGVSIFEEAFYQGIRAAREVAEAV</sequence>
<organism evidence="1 2">
    <name type="scientific">Fibrisoma montanum</name>
    <dbReference type="NCBI Taxonomy" id="2305895"/>
    <lineage>
        <taxon>Bacteria</taxon>
        <taxon>Pseudomonadati</taxon>
        <taxon>Bacteroidota</taxon>
        <taxon>Cytophagia</taxon>
        <taxon>Cytophagales</taxon>
        <taxon>Spirosomataceae</taxon>
        <taxon>Fibrisoma</taxon>
    </lineage>
</organism>
<dbReference type="PROSITE" id="PS51318">
    <property type="entry name" value="TAT"/>
    <property type="match status" value="1"/>
</dbReference>
<keyword evidence="2" id="KW-1185">Reference proteome</keyword>
<dbReference type="EMBL" id="QXED01000006">
    <property type="protein sequence ID" value="RIV20603.1"/>
    <property type="molecule type" value="Genomic_DNA"/>
</dbReference>
<accession>A0A418M4L9</accession>
<comment type="caution">
    <text evidence="1">The sequence shown here is derived from an EMBL/GenBank/DDBJ whole genome shotgun (WGS) entry which is preliminary data.</text>
</comment>
<dbReference type="InterPro" id="IPR006311">
    <property type="entry name" value="TAT_signal"/>
</dbReference>
<dbReference type="SUPFAM" id="SSF51905">
    <property type="entry name" value="FAD/NAD(P)-binding domain"/>
    <property type="match status" value="1"/>
</dbReference>
<dbReference type="InterPro" id="IPR036188">
    <property type="entry name" value="FAD/NAD-bd_sf"/>
</dbReference>
<dbReference type="OrthoDB" id="127573at2"/>
<protein>
    <submittedName>
        <fullName evidence="1">FAD-dependent oxidoreductase</fullName>
    </submittedName>
</protein>
<dbReference type="Gene3D" id="3.50.50.60">
    <property type="entry name" value="FAD/NAD(P)-binding domain"/>
    <property type="match status" value="1"/>
</dbReference>